<dbReference type="GO" id="GO:0005886">
    <property type="term" value="C:plasma membrane"/>
    <property type="evidence" value="ECO:0007669"/>
    <property type="project" value="UniProtKB-SubCell"/>
</dbReference>
<dbReference type="CDD" id="cd18587">
    <property type="entry name" value="ABC_6TM_LapB_like"/>
    <property type="match status" value="1"/>
</dbReference>
<dbReference type="Gene3D" id="1.20.1560.10">
    <property type="entry name" value="ABC transporter type 1, transmembrane domain"/>
    <property type="match status" value="1"/>
</dbReference>
<proteinExistence type="predicted"/>
<sequence>MLQQSTSEAQLQANDPLIEAIGELARRYGLAFSPALLDSLARDGEGRLPFHQVAPALEHAGLDYDIRDHAKLPTRGDHYPALIGLDEGRAAVVHEARDGQLLVWMPGGSSIEETPAEGRWMSRDDLQPMYSGRFISVFGDPDSLREQEAPWHKKARHHWFWSELRKERKSFRSVIVASLIINLLALSLPLFSMNVYDRVIPNRATSTLWVLGIGVLLAFAMEFALRAARTNVIDEIGRRLDIKLSQKIFGRVLGLPLAARQGNTGALAARVSEYAVVRDFFASTTIVLIVDLAFLVLFVAVIAYIAGWLAMVPLVAMVLMAAAGFYLQRQVTDAARDAQSDHGLQQTLLVESVAGMETLKSMNGERAMMGRWYNLADIGSHSQRRLKKIQSVAVGLAQSFQQVSSISLIIGGYYLFDAGIITMGAIIAIVMLASRSLAPAGQIAFLLTRFRQARETLDSIERLFDVPDERRIGGSSLPATVRKATLKLEDCTFAYPDAPVVALDRLNLTINPGERIALIGRVASGKSTLGRLICGLYQPTDGAFLVNGIDSRQFRPQDLRSAFRFVGQDATLFTGSIKDNLSLGHPGTPEEQLFEALRLSGADEFLARDDSGFDRAVGEQGRRLSGGQRSFLALARAFVSPSELLFLDEPTGAMDSQTERLFVERLKGSLSKDQTLVVSTHRPALFDLVDRIIVLDKGKVVADGTKADILARANSKGGMQ</sequence>
<dbReference type="PROSITE" id="PS50929">
    <property type="entry name" value="ABC_TM1F"/>
    <property type="match status" value="1"/>
</dbReference>
<feature type="domain" description="ABC transmembrane type-1" evidence="9">
    <location>
        <begin position="174"/>
        <end position="452"/>
    </location>
</feature>
<feature type="transmembrane region" description="Helical" evidence="7">
    <location>
        <begin position="174"/>
        <end position="196"/>
    </location>
</feature>
<evidence type="ECO:0000313" key="11">
    <source>
        <dbReference type="EMBL" id="ALE16849.1"/>
    </source>
</evidence>
<evidence type="ECO:0000259" key="8">
    <source>
        <dbReference type="PROSITE" id="PS50893"/>
    </source>
</evidence>
<dbReference type="Proteomes" id="UP000057938">
    <property type="component" value="Chromosome"/>
</dbReference>
<keyword evidence="3" id="KW-0547">Nucleotide-binding</keyword>
<accession>A0A0M5KZK5</accession>
<evidence type="ECO:0000256" key="1">
    <source>
        <dbReference type="ARBA" id="ARBA00004651"/>
    </source>
</evidence>
<dbReference type="GO" id="GO:0140359">
    <property type="term" value="F:ABC-type transporter activity"/>
    <property type="evidence" value="ECO:0007669"/>
    <property type="project" value="InterPro"/>
</dbReference>
<dbReference type="GO" id="GO:0005524">
    <property type="term" value="F:ATP binding"/>
    <property type="evidence" value="ECO:0007669"/>
    <property type="project" value="UniProtKB-KW"/>
</dbReference>
<keyword evidence="2 7" id="KW-0812">Transmembrane</keyword>
<organism evidence="11 12">
    <name type="scientific">Altererythrobacter epoxidivorans</name>
    <dbReference type="NCBI Taxonomy" id="361183"/>
    <lineage>
        <taxon>Bacteria</taxon>
        <taxon>Pseudomonadati</taxon>
        <taxon>Pseudomonadota</taxon>
        <taxon>Alphaproteobacteria</taxon>
        <taxon>Sphingomonadales</taxon>
        <taxon>Erythrobacteraceae</taxon>
        <taxon>Altererythrobacter</taxon>
    </lineage>
</organism>
<reference evidence="11 12" key="1">
    <citation type="submission" date="2015-09" db="EMBL/GenBank/DDBJ databases">
        <title>Complete genome sequence of a benzo[a]pyrene-degrading bacterium Altererythrobacter epoxidivorans CGMCC 1.7731T.</title>
        <authorList>
            <person name="Li Z."/>
            <person name="Cheng H."/>
            <person name="Huo Y."/>
            <person name="Xu X."/>
        </authorList>
    </citation>
    <scope>NUCLEOTIDE SEQUENCE [LARGE SCALE GENOMIC DNA]</scope>
    <source>
        <strain evidence="11 12">CGMCC 1.7731</strain>
    </source>
</reference>
<evidence type="ECO:0000256" key="4">
    <source>
        <dbReference type="ARBA" id="ARBA00022840"/>
    </source>
</evidence>
<feature type="transmembrane region" description="Helical" evidence="7">
    <location>
        <begin position="308"/>
        <end position="327"/>
    </location>
</feature>
<dbReference type="STRING" id="361183.AMC99_01557"/>
<dbReference type="SUPFAM" id="SSF90123">
    <property type="entry name" value="ABC transporter transmembrane region"/>
    <property type="match status" value="1"/>
</dbReference>
<keyword evidence="5 7" id="KW-1133">Transmembrane helix</keyword>
<evidence type="ECO:0000259" key="10">
    <source>
        <dbReference type="PROSITE" id="PS50990"/>
    </source>
</evidence>
<keyword evidence="4" id="KW-0067">ATP-binding</keyword>
<feature type="domain" description="ABC transporter" evidence="8">
    <location>
        <begin position="486"/>
        <end position="720"/>
    </location>
</feature>
<dbReference type="InterPro" id="IPR003439">
    <property type="entry name" value="ABC_transporter-like_ATP-bd"/>
</dbReference>
<dbReference type="InterPro" id="IPR036640">
    <property type="entry name" value="ABC1_TM_sf"/>
</dbReference>
<feature type="transmembrane region" description="Helical" evidence="7">
    <location>
        <begin position="208"/>
        <end position="228"/>
    </location>
</feature>
<dbReference type="Gene3D" id="3.90.70.10">
    <property type="entry name" value="Cysteine proteinases"/>
    <property type="match status" value="1"/>
</dbReference>
<evidence type="ECO:0000256" key="6">
    <source>
        <dbReference type="ARBA" id="ARBA00023136"/>
    </source>
</evidence>
<protein>
    <submittedName>
        <fullName evidence="11">Type I secretion system ATPase, LssB family LapB</fullName>
    </submittedName>
</protein>
<dbReference type="GO" id="GO:0034040">
    <property type="term" value="F:ATPase-coupled lipid transmembrane transporter activity"/>
    <property type="evidence" value="ECO:0007669"/>
    <property type="project" value="TreeGrafter"/>
</dbReference>
<dbReference type="Pfam" id="PF00664">
    <property type="entry name" value="ABC_membrane"/>
    <property type="match status" value="1"/>
</dbReference>
<dbReference type="GO" id="GO:0016887">
    <property type="term" value="F:ATP hydrolysis activity"/>
    <property type="evidence" value="ECO:0007669"/>
    <property type="project" value="InterPro"/>
</dbReference>
<dbReference type="Gene3D" id="3.40.50.300">
    <property type="entry name" value="P-loop containing nucleotide triphosphate hydrolases"/>
    <property type="match status" value="1"/>
</dbReference>
<feature type="transmembrane region" description="Helical" evidence="7">
    <location>
        <begin position="280"/>
        <end position="302"/>
    </location>
</feature>
<dbReference type="InterPro" id="IPR017750">
    <property type="entry name" value="ATPase_T1SS"/>
</dbReference>
<dbReference type="InterPro" id="IPR011527">
    <property type="entry name" value="ABC1_TM_dom"/>
</dbReference>
<comment type="subcellular location">
    <subcellularLocation>
        <location evidence="1">Cell membrane</location>
        <topology evidence="1">Multi-pass membrane protein</topology>
    </subcellularLocation>
</comment>
<name>A0A0M5KZK5_9SPHN</name>
<dbReference type="PROSITE" id="PS50893">
    <property type="entry name" value="ABC_TRANSPORTER_2"/>
    <property type="match status" value="1"/>
</dbReference>
<evidence type="ECO:0000256" key="5">
    <source>
        <dbReference type="ARBA" id="ARBA00022989"/>
    </source>
</evidence>
<dbReference type="KEGG" id="aep:AMC99_01557"/>
<evidence type="ECO:0000256" key="7">
    <source>
        <dbReference type="SAM" id="Phobius"/>
    </source>
</evidence>
<keyword evidence="12" id="KW-1185">Reference proteome</keyword>
<dbReference type="AlphaFoldDB" id="A0A0M5KZK5"/>
<dbReference type="PROSITE" id="PS50990">
    <property type="entry name" value="PEPTIDASE_C39"/>
    <property type="match status" value="1"/>
</dbReference>
<evidence type="ECO:0000313" key="12">
    <source>
        <dbReference type="Proteomes" id="UP000057938"/>
    </source>
</evidence>
<dbReference type="InterPro" id="IPR003593">
    <property type="entry name" value="AAA+_ATPase"/>
</dbReference>
<dbReference type="InterPro" id="IPR039421">
    <property type="entry name" value="Type_1_exporter"/>
</dbReference>
<dbReference type="PATRIC" id="fig|361183.4.peg.1530"/>
<dbReference type="GO" id="GO:0008233">
    <property type="term" value="F:peptidase activity"/>
    <property type="evidence" value="ECO:0007669"/>
    <property type="project" value="InterPro"/>
</dbReference>
<dbReference type="EMBL" id="CP012669">
    <property type="protein sequence ID" value="ALE16849.1"/>
    <property type="molecule type" value="Genomic_DNA"/>
</dbReference>
<dbReference type="InterPro" id="IPR027417">
    <property type="entry name" value="P-loop_NTPase"/>
</dbReference>
<dbReference type="NCBIfam" id="TIGR03375">
    <property type="entry name" value="type_I_sec_LssB"/>
    <property type="match status" value="1"/>
</dbReference>
<dbReference type="PANTHER" id="PTHR24221:SF248">
    <property type="entry name" value="ABC TRANSPORTER TRANSMEMBRANE REGION"/>
    <property type="match status" value="1"/>
</dbReference>
<dbReference type="RefSeq" id="WP_061924951.1">
    <property type="nucleotide sequence ID" value="NZ_CP012669.1"/>
</dbReference>
<evidence type="ECO:0000259" key="9">
    <source>
        <dbReference type="PROSITE" id="PS50929"/>
    </source>
</evidence>
<dbReference type="InterPro" id="IPR005074">
    <property type="entry name" value="Peptidase_C39"/>
</dbReference>
<dbReference type="SUPFAM" id="SSF52540">
    <property type="entry name" value="P-loop containing nucleoside triphosphate hydrolases"/>
    <property type="match status" value="1"/>
</dbReference>
<dbReference type="PANTHER" id="PTHR24221">
    <property type="entry name" value="ATP-BINDING CASSETTE SUB-FAMILY B"/>
    <property type="match status" value="1"/>
</dbReference>
<evidence type="ECO:0000256" key="3">
    <source>
        <dbReference type="ARBA" id="ARBA00022741"/>
    </source>
</evidence>
<evidence type="ECO:0000256" key="2">
    <source>
        <dbReference type="ARBA" id="ARBA00022692"/>
    </source>
</evidence>
<keyword evidence="6 7" id="KW-0472">Membrane</keyword>
<dbReference type="SMART" id="SM00382">
    <property type="entry name" value="AAA"/>
    <property type="match status" value="1"/>
</dbReference>
<feature type="domain" description="Peptidase C39" evidence="10">
    <location>
        <begin position="10"/>
        <end position="137"/>
    </location>
</feature>
<dbReference type="Pfam" id="PF00005">
    <property type="entry name" value="ABC_tran"/>
    <property type="match status" value="1"/>
</dbReference>
<gene>
    <name evidence="11" type="ORF">AMC99_01557</name>
</gene>
<dbReference type="GO" id="GO:0006508">
    <property type="term" value="P:proteolysis"/>
    <property type="evidence" value="ECO:0007669"/>
    <property type="project" value="InterPro"/>
</dbReference>